<dbReference type="InterPro" id="IPR036390">
    <property type="entry name" value="WH_DNA-bd_sf"/>
</dbReference>
<evidence type="ECO:0000256" key="4">
    <source>
        <dbReference type="SAM" id="MobiDB-lite"/>
    </source>
</evidence>
<accession>A0AA89T514</accession>
<organism evidence="6 7">
    <name type="scientific">Parageobacillus toebii NBRC 107807</name>
    <dbReference type="NCBI Taxonomy" id="1223503"/>
    <lineage>
        <taxon>Bacteria</taxon>
        <taxon>Bacillati</taxon>
        <taxon>Bacillota</taxon>
        <taxon>Bacilli</taxon>
        <taxon>Bacillales</taxon>
        <taxon>Anoxybacillaceae</taxon>
        <taxon>Parageobacillus</taxon>
    </lineage>
</organism>
<dbReference type="InterPro" id="IPR036388">
    <property type="entry name" value="WH-like_DNA-bd_sf"/>
</dbReference>
<feature type="compositionally biased region" description="Basic and acidic residues" evidence="4">
    <location>
        <begin position="147"/>
        <end position="165"/>
    </location>
</feature>
<name>A0AA89T514_9BACL</name>
<sequence>MRIRAASDVSWFHRDESIFIDFSNQGILFELDVRSRQPIYEQLVEKMKEMIIREIWKPHEQLPSVRMLAKQLTINPNTIQKAYRELEHQGFIYSIPGKGNFVSPQPKAASQEKIEAIRHDIVRLAAEALFLGVAKEEVLQWIEQAEQGERGGETDDSLDERNENI</sequence>
<dbReference type="Pfam" id="PF00392">
    <property type="entry name" value="GntR"/>
    <property type="match status" value="1"/>
</dbReference>
<dbReference type="CDD" id="cd07377">
    <property type="entry name" value="WHTH_GntR"/>
    <property type="match status" value="1"/>
</dbReference>
<dbReference type="SUPFAM" id="SSF46785">
    <property type="entry name" value="Winged helix' DNA-binding domain"/>
    <property type="match status" value="1"/>
</dbReference>
<feature type="domain" description="HTH gntR-type" evidence="5">
    <location>
        <begin position="37"/>
        <end position="105"/>
    </location>
</feature>
<evidence type="ECO:0000259" key="5">
    <source>
        <dbReference type="PROSITE" id="PS50949"/>
    </source>
</evidence>
<proteinExistence type="predicted"/>
<evidence type="ECO:0000256" key="1">
    <source>
        <dbReference type="ARBA" id="ARBA00023015"/>
    </source>
</evidence>
<protein>
    <submittedName>
        <fullName evidence="6">GntR family transcriptional regulator</fullName>
    </submittedName>
</protein>
<comment type="caution">
    <text evidence="6">The sequence shown here is derived from an EMBL/GenBank/DDBJ whole genome shotgun (WGS) entry which is preliminary data.</text>
</comment>
<evidence type="ECO:0000313" key="7">
    <source>
        <dbReference type="Proteomes" id="UP000613002"/>
    </source>
</evidence>
<dbReference type="InterPro" id="IPR000524">
    <property type="entry name" value="Tscrpt_reg_HTH_GntR"/>
</dbReference>
<dbReference type="PROSITE" id="PS50949">
    <property type="entry name" value="HTH_GNTR"/>
    <property type="match status" value="1"/>
</dbReference>
<dbReference type="Proteomes" id="UP000613002">
    <property type="component" value="Unassembled WGS sequence"/>
</dbReference>
<evidence type="ECO:0000313" key="6">
    <source>
        <dbReference type="EMBL" id="MBB3869413.1"/>
    </source>
</evidence>
<gene>
    <name evidence="6" type="ORF">HNR78_002306</name>
</gene>
<dbReference type="GO" id="GO:0003677">
    <property type="term" value="F:DNA binding"/>
    <property type="evidence" value="ECO:0007669"/>
    <property type="project" value="UniProtKB-KW"/>
</dbReference>
<dbReference type="GO" id="GO:0003700">
    <property type="term" value="F:DNA-binding transcription factor activity"/>
    <property type="evidence" value="ECO:0007669"/>
    <property type="project" value="InterPro"/>
</dbReference>
<dbReference type="AlphaFoldDB" id="A0AA89T514"/>
<dbReference type="Gene3D" id="1.10.10.10">
    <property type="entry name" value="Winged helix-like DNA-binding domain superfamily/Winged helix DNA-binding domain"/>
    <property type="match status" value="1"/>
</dbReference>
<dbReference type="SMART" id="SM00345">
    <property type="entry name" value="HTH_GNTR"/>
    <property type="match status" value="1"/>
</dbReference>
<keyword evidence="1" id="KW-0805">Transcription regulation</keyword>
<keyword evidence="7" id="KW-1185">Reference proteome</keyword>
<evidence type="ECO:0000256" key="2">
    <source>
        <dbReference type="ARBA" id="ARBA00023125"/>
    </source>
</evidence>
<dbReference type="PANTHER" id="PTHR38445:SF9">
    <property type="entry name" value="HTH-TYPE TRANSCRIPTIONAL REPRESSOR YTRA"/>
    <property type="match status" value="1"/>
</dbReference>
<dbReference type="PANTHER" id="PTHR38445">
    <property type="entry name" value="HTH-TYPE TRANSCRIPTIONAL REPRESSOR YTRA"/>
    <property type="match status" value="1"/>
</dbReference>
<evidence type="ECO:0000256" key="3">
    <source>
        <dbReference type="ARBA" id="ARBA00023163"/>
    </source>
</evidence>
<dbReference type="EMBL" id="JACICZ010000008">
    <property type="protein sequence ID" value="MBB3869413.1"/>
    <property type="molecule type" value="Genomic_DNA"/>
</dbReference>
<feature type="region of interest" description="Disordered" evidence="4">
    <location>
        <begin position="145"/>
        <end position="165"/>
    </location>
</feature>
<reference evidence="6 7" key="1">
    <citation type="submission" date="2020-08" db="EMBL/GenBank/DDBJ databases">
        <title>Genomic Encyclopedia of Type Strains, Phase IV (KMG-IV): sequencing the most valuable type-strain genomes for metagenomic binning, comparative biology and taxonomic classification.</title>
        <authorList>
            <person name="Goeker M."/>
        </authorList>
    </citation>
    <scope>NUCLEOTIDE SEQUENCE [LARGE SCALE GENOMIC DNA]</scope>
    <source>
        <strain evidence="6 7">DSM 14590</strain>
    </source>
</reference>
<keyword evidence="2" id="KW-0238">DNA-binding</keyword>
<keyword evidence="3" id="KW-0804">Transcription</keyword>